<reference evidence="3 4" key="1">
    <citation type="submission" date="2024-06" db="EMBL/GenBank/DDBJ databases">
        <authorList>
            <person name="Li Z."/>
            <person name="Jiang Y."/>
        </authorList>
    </citation>
    <scope>NUCLEOTIDE SEQUENCE [LARGE SCALE GENOMIC DNA]</scope>
    <source>
        <strain evidence="3 4">HSW-8</strain>
    </source>
</reference>
<proteinExistence type="predicted"/>
<keyword evidence="4" id="KW-1185">Reference proteome</keyword>
<evidence type="ECO:0000313" key="4">
    <source>
        <dbReference type="Proteomes" id="UP001465331"/>
    </source>
</evidence>
<gene>
    <name evidence="3" type="ORF">ABSH63_07370</name>
</gene>
<comment type="caution">
    <text evidence="3">The sequence shown here is derived from an EMBL/GenBank/DDBJ whole genome shotgun (WGS) entry which is preliminary data.</text>
</comment>
<accession>A0ABV2A994</accession>
<dbReference type="EMBL" id="JBEPIJ010000006">
    <property type="protein sequence ID" value="MES0873817.1"/>
    <property type="molecule type" value="Genomic_DNA"/>
</dbReference>
<evidence type="ECO:0008006" key="5">
    <source>
        <dbReference type="Google" id="ProtNLM"/>
    </source>
</evidence>
<dbReference type="RefSeq" id="WP_352888661.1">
    <property type="nucleotide sequence ID" value="NZ_JBEPIJ010000006.1"/>
</dbReference>
<keyword evidence="2" id="KW-0732">Signal</keyword>
<dbReference type="Proteomes" id="UP001465331">
    <property type="component" value="Unassembled WGS sequence"/>
</dbReference>
<dbReference type="SUPFAM" id="SSF48452">
    <property type="entry name" value="TPR-like"/>
    <property type="match status" value="1"/>
</dbReference>
<sequence>MIRVMLALALLALAASGRADDQTTALLEAGYPDTALAELEARLGANPYDPVALNNLAVARARGDEVFAALELLDRAARLAPEHPVIAENRNRLRTWLMRRIERADAHGSDDAVAGASRPPALLPEPPPLWVP</sequence>
<evidence type="ECO:0000313" key="3">
    <source>
        <dbReference type="EMBL" id="MES0873817.1"/>
    </source>
</evidence>
<evidence type="ECO:0000256" key="1">
    <source>
        <dbReference type="SAM" id="MobiDB-lite"/>
    </source>
</evidence>
<organism evidence="3 4">
    <name type="scientific">Sinimarinibacterium thermocellulolyticum</name>
    <dbReference type="NCBI Taxonomy" id="3170016"/>
    <lineage>
        <taxon>Bacteria</taxon>
        <taxon>Pseudomonadati</taxon>
        <taxon>Pseudomonadota</taxon>
        <taxon>Gammaproteobacteria</taxon>
        <taxon>Nevskiales</taxon>
        <taxon>Nevskiaceae</taxon>
        <taxon>Sinimarinibacterium</taxon>
    </lineage>
</organism>
<feature type="chain" id="PRO_5047261698" description="Tetratricopeptide repeat protein" evidence="2">
    <location>
        <begin position="20"/>
        <end position="132"/>
    </location>
</feature>
<dbReference type="InterPro" id="IPR011990">
    <property type="entry name" value="TPR-like_helical_dom_sf"/>
</dbReference>
<feature type="region of interest" description="Disordered" evidence="1">
    <location>
        <begin position="105"/>
        <end position="132"/>
    </location>
</feature>
<protein>
    <recommendedName>
        <fullName evidence="5">Tetratricopeptide repeat protein</fullName>
    </recommendedName>
</protein>
<dbReference type="Gene3D" id="1.25.40.10">
    <property type="entry name" value="Tetratricopeptide repeat domain"/>
    <property type="match status" value="1"/>
</dbReference>
<evidence type="ECO:0000256" key="2">
    <source>
        <dbReference type="SAM" id="SignalP"/>
    </source>
</evidence>
<name>A0ABV2A994_9GAMM</name>
<feature type="compositionally biased region" description="Pro residues" evidence="1">
    <location>
        <begin position="121"/>
        <end position="132"/>
    </location>
</feature>
<feature type="signal peptide" evidence="2">
    <location>
        <begin position="1"/>
        <end position="19"/>
    </location>
</feature>